<dbReference type="Proteomes" id="UP000188613">
    <property type="component" value="Unassembled WGS sequence"/>
</dbReference>
<dbReference type="InterPro" id="IPR039538">
    <property type="entry name" value="BetI_C"/>
</dbReference>
<accession>A0A1V2A7N8</accession>
<dbReference type="AlphaFoldDB" id="A0A1V2A7N8"/>
<dbReference type="RefSeq" id="WP_076765251.1">
    <property type="nucleotide sequence ID" value="NZ_MSFI01000012.1"/>
</dbReference>
<dbReference type="Pfam" id="PF13977">
    <property type="entry name" value="TetR_C_6"/>
    <property type="match status" value="1"/>
</dbReference>
<evidence type="ECO:0000313" key="2">
    <source>
        <dbReference type="EMBL" id="OMP67021.1"/>
    </source>
</evidence>
<dbReference type="SUPFAM" id="SSF48498">
    <property type="entry name" value="Tetracyclin repressor-like, C-terminal domain"/>
    <property type="match status" value="1"/>
</dbReference>
<dbReference type="EMBL" id="MSFI01000012">
    <property type="protein sequence ID" value="OMP67021.1"/>
    <property type="molecule type" value="Genomic_DNA"/>
</dbReference>
<name>A0A1V2A7N8_9BACI</name>
<reference evidence="2 3" key="1">
    <citation type="submission" date="2016-12" db="EMBL/GenBank/DDBJ databases">
        <title>Domibacillus sp. SAB 38T whole genome sequencing.</title>
        <authorList>
            <person name="Verma A."/>
            <person name="Ojha A.K."/>
            <person name="Krishnamurthi S."/>
        </authorList>
    </citation>
    <scope>NUCLEOTIDE SEQUENCE [LARGE SCALE GENOMIC DNA]</scope>
    <source>
        <strain evidence="2 3">SAB 38</strain>
    </source>
</reference>
<evidence type="ECO:0000313" key="3">
    <source>
        <dbReference type="Proteomes" id="UP000188613"/>
    </source>
</evidence>
<gene>
    <name evidence="2" type="ORF">BTO28_08490</name>
</gene>
<dbReference type="InterPro" id="IPR036271">
    <property type="entry name" value="Tet_transcr_reg_TetR-rel_C_sf"/>
</dbReference>
<organism evidence="2 3">
    <name type="scientific">Domibacillus epiphyticus</name>
    <dbReference type="NCBI Taxonomy" id="1714355"/>
    <lineage>
        <taxon>Bacteria</taxon>
        <taxon>Bacillati</taxon>
        <taxon>Bacillota</taxon>
        <taxon>Bacilli</taxon>
        <taxon>Bacillales</taxon>
        <taxon>Bacillaceae</taxon>
        <taxon>Domibacillus</taxon>
    </lineage>
</organism>
<sequence length="96" mass="11108">MVSLHGKCELQRTLARQEDGIPDGIIHILSSPERRSLLKYGLDREFEAERLYAIVDGLALHAMLEPNRLSKEKLKRIVIQHMNSLFIHPVKEEDIH</sequence>
<dbReference type="STRING" id="1714355.BTO28_08490"/>
<feature type="domain" description="BetI-type transcriptional repressor C-terminal" evidence="1">
    <location>
        <begin position="12"/>
        <end position="85"/>
    </location>
</feature>
<comment type="caution">
    <text evidence="2">The sequence shown here is derived from an EMBL/GenBank/DDBJ whole genome shotgun (WGS) entry which is preliminary data.</text>
</comment>
<dbReference type="OrthoDB" id="9816296at2"/>
<protein>
    <recommendedName>
        <fullName evidence="1">BetI-type transcriptional repressor C-terminal domain-containing protein</fullName>
    </recommendedName>
</protein>
<keyword evidence="3" id="KW-1185">Reference proteome</keyword>
<dbReference type="Gene3D" id="1.10.357.10">
    <property type="entry name" value="Tetracycline Repressor, domain 2"/>
    <property type="match status" value="1"/>
</dbReference>
<evidence type="ECO:0000259" key="1">
    <source>
        <dbReference type="Pfam" id="PF13977"/>
    </source>
</evidence>
<proteinExistence type="predicted"/>